<dbReference type="Proteomes" id="UP000838763">
    <property type="component" value="Unassembled WGS sequence"/>
</dbReference>
<feature type="domain" description="PPIase FKBP-type" evidence="7">
    <location>
        <begin position="19"/>
        <end position="107"/>
    </location>
</feature>
<evidence type="ECO:0000256" key="6">
    <source>
        <dbReference type="PROSITE-ProRule" id="PRU00277"/>
    </source>
</evidence>
<dbReference type="InterPro" id="IPR046357">
    <property type="entry name" value="PPIase_dom_sf"/>
</dbReference>
<dbReference type="GO" id="GO:0003755">
    <property type="term" value="F:peptidyl-prolyl cis-trans isomerase activity"/>
    <property type="evidence" value="ECO:0007669"/>
    <property type="project" value="UniProtKB-KW"/>
</dbReference>
<dbReference type="InterPro" id="IPR050689">
    <property type="entry name" value="FKBP-type_PPIase"/>
</dbReference>
<evidence type="ECO:0000256" key="5">
    <source>
        <dbReference type="ARBA" id="ARBA00038106"/>
    </source>
</evidence>
<sequence length="107" mass="11434">MGVTKTVIQEGSGPIPTAGQTVTIAYTGWLKTNGGKELSMWFDSSEGRGDFVTRIGVGQVIKGWEEGVTQMKVGEKALLDITSDYGYGERGFTGHIPPMPTSFSKSS</sequence>
<evidence type="ECO:0000313" key="8">
    <source>
        <dbReference type="EMBL" id="CAI4216926.1"/>
    </source>
</evidence>
<protein>
    <recommendedName>
        <fullName evidence="2 6">peptidylprolyl isomerase</fullName>
        <ecNumber evidence="2 6">5.2.1.8</ecNumber>
    </recommendedName>
</protein>
<comment type="catalytic activity">
    <reaction evidence="1 6">
        <text>[protein]-peptidylproline (omega=180) = [protein]-peptidylproline (omega=0)</text>
        <dbReference type="Rhea" id="RHEA:16237"/>
        <dbReference type="Rhea" id="RHEA-COMP:10747"/>
        <dbReference type="Rhea" id="RHEA-COMP:10748"/>
        <dbReference type="ChEBI" id="CHEBI:83833"/>
        <dbReference type="ChEBI" id="CHEBI:83834"/>
        <dbReference type="EC" id="5.2.1.8"/>
    </reaction>
</comment>
<gene>
    <name evidence="8" type="ORF">PPNO1_LOCUS6570</name>
</gene>
<dbReference type="OrthoDB" id="1902587at2759"/>
<dbReference type="AlphaFoldDB" id="A0A9P1MCQ4"/>
<name>A0A9P1MCQ4_9PEZI</name>
<keyword evidence="4 6" id="KW-0413">Isomerase</keyword>
<dbReference type="Gene3D" id="3.10.50.40">
    <property type="match status" value="1"/>
</dbReference>
<comment type="caution">
    <text evidence="8">The sequence shown here is derived from an EMBL/GenBank/DDBJ whole genome shotgun (WGS) entry which is preliminary data.</text>
</comment>
<organism evidence="8 9">
    <name type="scientific">Parascedosporium putredinis</name>
    <dbReference type="NCBI Taxonomy" id="1442378"/>
    <lineage>
        <taxon>Eukaryota</taxon>
        <taxon>Fungi</taxon>
        <taxon>Dikarya</taxon>
        <taxon>Ascomycota</taxon>
        <taxon>Pezizomycotina</taxon>
        <taxon>Sordariomycetes</taxon>
        <taxon>Hypocreomycetidae</taxon>
        <taxon>Microascales</taxon>
        <taxon>Microascaceae</taxon>
        <taxon>Parascedosporium</taxon>
    </lineage>
</organism>
<keyword evidence="3 6" id="KW-0697">Rotamase</keyword>
<reference evidence="8" key="1">
    <citation type="submission" date="2022-11" db="EMBL/GenBank/DDBJ databases">
        <authorList>
            <person name="Scott C."/>
            <person name="Bruce N."/>
        </authorList>
    </citation>
    <scope>NUCLEOTIDE SEQUENCE</scope>
</reference>
<keyword evidence="9" id="KW-1185">Reference proteome</keyword>
<evidence type="ECO:0000256" key="1">
    <source>
        <dbReference type="ARBA" id="ARBA00000971"/>
    </source>
</evidence>
<evidence type="ECO:0000256" key="2">
    <source>
        <dbReference type="ARBA" id="ARBA00013194"/>
    </source>
</evidence>
<dbReference type="EC" id="5.2.1.8" evidence="2 6"/>
<accession>A0A9P1MCQ4</accession>
<evidence type="ECO:0000313" key="9">
    <source>
        <dbReference type="Proteomes" id="UP000838763"/>
    </source>
</evidence>
<dbReference type="SUPFAM" id="SSF54534">
    <property type="entry name" value="FKBP-like"/>
    <property type="match status" value="1"/>
</dbReference>
<proteinExistence type="inferred from homology"/>
<evidence type="ECO:0000259" key="7">
    <source>
        <dbReference type="PROSITE" id="PS50059"/>
    </source>
</evidence>
<dbReference type="InterPro" id="IPR001179">
    <property type="entry name" value="PPIase_FKBP_dom"/>
</dbReference>
<evidence type="ECO:0000256" key="3">
    <source>
        <dbReference type="ARBA" id="ARBA00023110"/>
    </source>
</evidence>
<comment type="similarity">
    <text evidence="5">Belongs to the FKBP-type PPIase family. FKBP1 subfamily.</text>
</comment>
<dbReference type="PANTHER" id="PTHR10516:SF443">
    <property type="entry name" value="FK506-BINDING PROTEIN 59-RELATED"/>
    <property type="match status" value="1"/>
</dbReference>
<dbReference type="Pfam" id="PF00254">
    <property type="entry name" value="FKBP_C"/>
    <property type="match status" value="1"/>
</dbReference>
<dbReference type="EMBL" id="CALLCH030000015">
    <property type="protein sequence ID" value="CAI4216926.1"/>
    <property type="molecule type" value="Genomic_DNA"/>
</dbReference>
<dbReference type="PROSITE" id="PS50059">
    <property type="entry name" value="FKBP_PPIASE"/>
    <property type="match status" value="1"/>
</dbReference>
<evidence type="ECO:0000256" key="4">
    <source>
        <dbReference type="ARBA" id="ARBA00023235"/>
    </source>
</evidence>
<dbReference type="PANTHER" id="PTHR10516">
    <property type="entry name" value="PEPTIDYL-PROLYL CIS-TRANS ISOMERASE"/>
    <property type="match status" value="1"/>
</dbReference>
<dbReference type="GO" id="GO:0005737">
    <property type="term" value="C:cytoplasm"/>
    <property type="evidence" value="ECO:0007669"/>
    <property type="project" value="TreeGrafter"/>
</dbReference>